<evidence type="ECO:0000313" key="12">
    <source>
        <dbReference type="EMBL" id="KND00210.1"/>
    </source>
</evidence>
<evidence type="ECO:0000256" key="5">
    <source>
        <dbReference type="ARBA" id="ARBA00022692"/>
    </source>
</evidence>
<evidence type="ECO:0000256" key="7">
    <source>
        <dbReference type="ARBA" id="ARBA00022989"/>
    </source>
</evidence>
<evidence type="ECO:0000256" key="1">
    <source>
        <dbReference type="ARBA" id="ARBA00004128"/>
    </source>
</evidence>
<dbReference type="GO" id="GO:0015194">
    <property type="term" value="F:L-serine transmembrane transporter activity"/>
    <property type="evidence" value="ECO:0007669"/>
    <property type="project" value="TreeGrafter"/>
</dbReference>
<dbReference type="OrthoDB" id="438545at2759"/>
<evidence type="ECO:0000256" key="10">
    <source>
        <dbReference type="SAM" id="Phobius"/>
    </source>
</evidence>
<keyword evidence="8 10" id="KW-0472">Membrane</keyword>
<dbReference type="GO" id="GO:0005313">
    <property type="term" value="F:L-glutamate transmembrane transporter activity"/>
    <property type="evidence" value="ECO:0007669"/>
    <property type="project" value="TreeGrafter"/>
</dbReference>
<dbReference type="Gene3D" id="1.20.1740.10">
    <property type="entry name" value="Amino acid/polyamine transporter I"/>
    <property type="match status" value="1"/>
</dbReference>
<dbReference type="eggNOG" id="KOG1305">
    <property type="taxonomic scope" value="Eukaryota"/>
</dbReference>
<feature type="transmembrane region" description="Helical" evidence="10">
    <location>
        <begin position="167"/>
        <end position="188"/>
    </location>
</feature>
<keyword evidence="13" id="KW-1185">Reference proteome</keyword>
<dbReference type="GO" id="GO:0005302">
    <property type="term" value="F:L-tyrosine transmembrane transporter activity"/>
    <property type="evidence" value="ECO:0007669"/>
    <property type="project" value="TreeGrafter"/>
</dbReference>
<proteinExistence type="inferred from homology"/>
<feature type="transmembrane region" description="Helical" evidence="10">
    <location>
        <begin position="74"/>
        <end position="101"/>
    </location>
</feature>
<dbReference type="FunCoup" id="A0A0L0HH52">
    <property type="interactions" value="253"/>
</dbReference>
<feature type="compositionally biased region" description="Polar residues" evidence="9">
    <location>
        <begin position="1"/>
        <end position="11"/>
    </location>
</feature>
<feature type="transmembrane region" description="Helical" evidence="10">
    <location>
        <begin position="242"/>
        <end position="263"/>
    </location>
</feature>
<dbReference type="InParanoid" id="A0A0L0HH52"/>
<evidence type="ECO:0000256" key="6">
    <source>
        <dbReference type="ARBA" id="ARBA00022970"/>
    </source>
</evidence>
<feature type="transmembrane region" description="Helical" evidence="10">
    <location>
        <begin position="361"/>
        <end position="382"/>
    </location>
</feature>
<dbReference type="STRING" id="645134.A0A0L0HH52"/>
<dbReference type="EMBL" id="KQ257456">
    <property type="protein sequence ID" value="KND00210.1"/>
    <property type="molecule type" value="Genomic_DNA"/>
</dbReference>
<evidence type="ECO:0000259" key="11">
    <source>
        <dbReference type="Pfam" id="PF01490"/>
    </source>
</evidence>
<keyword evidence="3" id="KW-0813">Transport</keyword>
<name>A0A0L0HH52_SPIPD</name>
<evidence type="ECO:0000256" key="4">
    <source>
        <dbReference type="ARBA" id="ARBA00022554"/>
    </source>
</evidence>
<dbReference type="InterPro" id="IPR013057">
    <property type="entry name" value="AA_transpt_TM"/>
</dbReference>
<dbReference type="GeneID" id="27687988"/>
<dbReference type="OMA" id="DSIHHQR"/>
<dbReference type="PANTHER" id="PTHR22950">
    <property type="entry name" value="AMINO ACID TRANSPORTER"/>
    <property type="match status" value="1"/>
</dbReference>
<dbReference type="GO" id="GO:0000329">
    <property type="term" value="C:fungal-type vacuole membrane"/>
    <property type="evidence" value="ECO:0007669"/>
    <property type="project" value="TreeGrafter"/>
</dbReference>
<feature type="domain" description="Amino acid transporter transmembrane" evidence="11">
    <location>
        <begin position="49"/>
        <end position="441"/>
    </location>
</feature>
<feature type="transmembrane region" description="Helical" evidence="10">
    <location>
        <begin position="122"/>
        <end position="147"/>
    </location>
</feature>
<evidence type="ECO:0000256" key="8">
    <source>
        <dbReference type="ARBA" id="ARBA00023136"/>
    </source>
</evidence>
<dbReference type="Proteomes" id="UP000053201">
    <property type="component" value="Unassembled WGS sequence"/>
</dbReference>
<dbReference type="VEuPathDB" id="FungiDB:SPPG_04544"/>
<gene>
    <name evidence="12" type="ORF">SPPG_04544</name>
</gene>
<dbReference type="GO" id="GO:0061459">
    <property type="term" value="F:L-arginine transmembrane transporter activity"/>
    <property type="evidence" value="ECO:0007669"/>
    <property type="project" value="TreeGrafter"/>
</dbReference>
<dbReference type="RefSeq" id="XP_016608249.1">
    <property type="nucleotide sequence ID" value="XM_016752780.1"/>
</dbReference>
<keyword evidence="4" id="KW-0926">Vacuole</keyword>
<evidence type="ECO:0000313" key="13">
    <source>
        <dbReference type="Proteomes" id="UP000053201"/>
    </source>
</evidence>
<keyword evidence="6" id="KW-0029">Amino-acid transport</keyword>
<dbReference type="GO" id="GO:0005290">
    <property type="term" value="F:L-histidine transmembrane transporter activity"/>
    <property type="evidence" value="ECO:0007669"/>
    <property type="project" value="TreeGrafter"/>
</dbReference>
<dbReference type="AlphaFoldDB" id="A0A0L0HH52"/>
<feature type="transmembrane region" description="Helical" evidence="10">
    <location>
        <begin position="422"/>
        <end position="445"/>
    </location>
</feature>
<keyword evidence="7 10" id="KW-1133">Transmembrane helix</keyword>
<organism evidence="12 13">
    <name type="scientific">Spizellomyces punctatus (strain DAOM BR117)</name>
    <dbReference type="NCBI Taxonomy" id="645134"/>
    <lineage>
        <taxon>Eukaryota</taxon>
        <taxon>Fungi</taxon>
        <taxon>Fungi incertae sedis</taxon>
        <taxon>Chytridiomycota</taxon>
        <taxon>Chytridiomycota incertae sedis</taxon>
        <taxon>Chytridiomycetes</taxon>
        <taxon>Spizellomycetales</taxon>
        <taxon>Spizellomycetaceae</taxon>
        <taxon>Spizellomyces</taxon>
    </lineage>
</organism>
<sequence length="451" mass="48295">MSSSEFLTPQGSPTTTPRTSRTQYAALPDDEEADSDHLSDNVLDEARPTGTFGSSCVNICNTILGSGMLAMPSAIAGVGLGLGIILIGLSGAASAFGLILLTRVAAQVGRSSSFNACAKRTYPNAAVFFDVAIAVKCFGVSVSYLVICGDLLPKVVEGFAPGTPQDSILRTKLFWISLSLLLVSPFCFLSRLDSLRYTSAFALLSVVYLLLIVVYYFLAPTNDMPPHVPWGDVRWFKVDTAFFGYLPIFVFAFTCHQNIFAVYNELDDNRPQRITGVILTSVGTAFSVYETIGILGYLTFGNEVASNIIGQYPPSPFITGGQLAIALLVLLSYPLQCHPCRASLEKILTHIRKPETEDLSWTKWVGMTVVIMVGSFGAAVLLKNLATVLAYVGATGSTTICYILPGIFYYKLTENTPWNATRVGAVLLAFTGCVIMATSLGSLMVGGGAGH</sequence>
<evidence type="ECO:0000256" key="2">
    <source>
        <dbReference type="ARBA" id="ARBA00008066"/>
    </source>
</evidence>
<evidence type="ECO:0000256" key="9">
    <source>
        <dbReference type="SAM" id="MobiDB-lite"/>
    </source>
</evidence>
<feature type="transmembrane region" description="Helical" evidence="10">
    <location>
        <begin position="388"/>
        <end position="410"/>
    </location>
</feature>
<accession>A0A0L0HH52</accession>
<dbReference type="Pfam" id="PF01490">
    <property type="entry name" value="Aa_trans"/>
    <property type="match status" value="1"/>
</dbReference>
<protein>
    <recommendedName>
        <fullName evidence="11">Amino acid transporter transmembrane domain-containing protein</fullName>
    </recommendedName>
</protein>
<feature type="compositionally biased region" description="Low complexity" evidence="9">
    <location>
        <begin position="12"/>
        <end position="22"/>
    </location>
</feature>
<comment type="subcellular location">
    <subcellularLocation>
        <location evidence="1">Vacuole membrane</location>
        <topology evidence="1">Multi-pass membrane protein</topology>
    </subcellularLocation>
</comment>
<keyword evidence="5 10" id="KW-0812">Transmembrane</keyword>
<feature type="transmembrane region" description="Helical" evidence="10">
    <location>
        <begin position="200"/>
        <end position="218"/>
    </location>
</feature>
<dbReference type="GO" id="GO:0015189">
    <property type="term" value="F:L-lysine transmembrane transporter activity"/>
    <property type="evidence" value="ECO:0007669"/>
    <property type="project" value="TreeGrafter"/>
</dbReference>
<feature type="region of interest" description="Disordered" evidence="9">
    <location>
        <begin position="1"/>
        <end position="37"/>
    </location>
</feature>
<dbReference type="PANTHER" id="PTHR22950:SF678">
    <property type="entry name" value="VACUOLAR AMINO ACID TRANSPORTER 5-RELATED"/>
    <property type="match status" value="1"/>
</dbReference>
<reference evidence="12 13" key="1">
    <citation type="submission" date="2009-08" db="EMBL/GenBank/DDBJ databases">
        <title>The Genome Sequence of Spizellomyces punctatus strain DAOM BR117.</title>
        <authorList>
            <consortium name="The Broad Institute Genome Sequencing Platform"/>
            <person name="Russ C."/>
            <person name="Cuomo C."/>
            <person name="Shea T."/>
            <person name="Young S.K."/>
            <person name="Zeng Q."/>
            <person name="Koehrsen M."/>
            <person name="Haas B."/>
            <person name="Borodovsky M."/>
            <person name="Guigo R."/>
            <person name="Alvarado L."/>
            <person name="Berlin A."/>
            <person name="Bochicchio J."/>
            <person name="Borenstein D."/>
            <person name="Chapman S."/>
            <person name="Chen Z."/>
            <person name="Engels R."/>
            <person name="Freedman E."/>
            <person name="Gellesch M."/>
            <person name="Goldberg J."/>
            <person name="Griggs A."/>
            <person name="Gujja S."/>
            <person name="Heiman D."/>
            <person name="Hepburn T."/>
            <person name="Howarth C."/>
            <person name="Jen D."/>
            <person name="Larson L."/>
            <person name="Lewis B."/>
            <person name="Mehta T."/>
            <person name="Park D."/>
            <person name="Pearson M."/>
            <person name="Roberts A."/>
            <person name="Saif S."/>
            <person name="Shenoy N."/>
            <person name="Sisk P."/>
            <person name="Stolte C."/>
            <person name="Sykes S."/>
            <person name="Thomson T."/>
            <person name="Walk T."/>
            <person name="White J."/>
            <person name="Yandava C."/>
            <person name="Burger G."/>
            <person name="Gray M.W."/>
            <person name="Holland P.W.H."/>
            <person name="King N."/>
            <person name="Lang F.B.F."/>
            <person name="Roger A.J."/>
            <person name="Ruiz-Trillo I."/>
            <person name="Lander E."/>
            <person name="Nusbaum C."/>
        </authorList>
    </citation>
    <scope>NUCLEOTIDE SEQUENCE [LARGE SCALE GENOMIC DNA]</scope>
    <source>
        <strain evidence="12 13">DAOM BR117</strain>
    </source>
</reference>
<feature type="transmembrane region" description="Helical" evidence="10">
    <location>
        <begin position="275"/>
        <end position="297"/>
    </location>
</feature>
<evidence type="ECO:0000256" key="3">
    <source>
        <dbReference type="ARBA" id="ARBA00022448"/>
    </source>
</evidence>
<comment type="similarity">
    <text evidence="2">Belongs to the amino acid/polyamine transporter 2 family.</text>
</comment>
<feature type="transmembrane region" description="Helical" evidence="10">
    <location>
        <begin position="317"/>
        <end position="335"/>
    </location>
</feature>